<organism evidence="3 4">
    <name type="scientific">Trichodelitschia bisporula</name>
    <dbReference type="NCBI Taxonomy" id="703511"/>
    <lineage>
        <taxon>Eukaryota</taxon>
        <taxon>Fungi</taxon>
        <taxon>Dikarya</taxon>
        <taxon>Ascomycota</taxon>
        <taxon>Pezizomycotina</taxon>
        <taxon>Dothideomycetes</taxon>
        <taxon>Dothideomycetes incertae sedis</taxon>
        <taxon>Phaeotrichales</taxon>
        <taxon>Phaeotrichaceae</taxon>
        <taxon>Trichodelitschia</taxon>
    </lineage>
</organism>
<feature type="compositionally biased region" description="Low complexity" evidence="2">
    <location>
        <begin position="688"/>
        <end position="707"/>
    </location>
</feature>
<feature type="region of interest" description="Disordered" evidence="2">
    <location>
        <begin position="255"/>
        <end position="350"/>
    </location>
</feature>
<feature type="region of interest" description="Disordered" evidence="2">
    <location>
        <begin position="1253"/>
        <end position="1300"/>
    </location>
</feature>
<gene>
    <name evidence="3" type="ORF">EJ06DRAFT_581345</name>
</gene>
<keyword evidence="1" id="KW-0175">Coiled coil</keyword>
<feature type="compositionally biased region" description="Basic and acidic residues" evidence="2">
    <location>
        <begin position="255"/>
        <end position="270"/>
    </location>
</feature>
<evidence type="ECO:0000256" key="1">
    <source>
        <dbReference type="SAM" id="Coils"/>
    </source>
</evidence>
<feature type="region of interest" description="Disordered" evidence="2">
    <location>
        <begin position="722"/>
        <end position="743"/>
    </location>
</feature>
<dbReference type="Proteomes" id="UP000799640">
    <property type="component" value="Unassembled WGS sequence"/>
</dbReference>
<feature type="region of interest" description="Disordered" evidence="2">
    <location>
        <begin position="514"/>
        <end position="596"/>
    </location>
</feature>
<feature type="region of interest" description="Disordered" evidence="2">
    <location>
        <begin position="1"/>
        <end position="38"/>
    </location>
</feature>
<dbReference type="InterPro" id="IPR052293">
    <property type="entry name" value="SRRP"/>
</dbReference>
<keyword evidence="4" id="KW-1185">Reference proteome</keyword>
<dbReference type="EMBL" id="ML996693">
    <property type="protein sequence ID" value="KAF2401146.1"/>
    <property type="molecule type" value="Genomic_DNA"/>
</dbReference>
<dbReference type="PANTHER" id="PTHR12239">
    <property type="entry name" value="PROTEIN CBG20215-RELATED"/>
    <property type="match status" value="1"/>
</dbReference>
<feature type="compositionally biased region" description="Polar residues" evidence="2">
    <location>
        <begin position="118"/>
        <end position="129"/>
    </location>
</feature>
<evidence type="ECO:0000313" key="4">
    <source>
        <dbReference type="Proteomes" id="UP000799640"/>
    </source>
</evidence>
<feature type="compositionally biased region" description="Basic and acidic residues" evidence="2">
    <location>
        <begin position="277"/>
        <end position="322"/>
    </location>
</feature>
<feature type="coiled-coil region" evidence="1">
    <location>
        <begin position="366"/>
        <end position="428"/>
    </location>
</feature>
<feature type="compositionally biased region" description="Low complexity" evidence="2">
    <location>
        <begin position="886"/>
        <end position="897"/>
    </location>
</feature>
<feature type="compositionally biased region" description="Polar residues" evidence="2">
    <location>
        <begin position="13"/>
        <end position="38"/>
    </location>
</feature>
<feature type="region of interest" description="Disordered" evidence="2">
    <location>
        <begin position="104"/>
        <end position="160"/>
    </location>
</feature>
<sequence>MADPNERYFTGPNRITENANNTVQNSQNDPASNPYQQPYYSNWYDQNTTGVGNRAVAYESNLPYYPVSEATPTHFESTPIQSSALYDRLSYGGLPGIDSIRPEQRQVQQQPSPSPQPTEYQHQVSQQRLANVGVSRTGPVPNRVPTAINTPRGSAPHGLGTFPHQRIQLPAISPTRSNSPSARQLQQLWQGNSSRFALPAVPPYQTGGNSIQQYAQSSLAPILNSQPYEQSNAVNPSQVYDPRLEREHLRRVEAEKAARRAAEARQREAEEQIQSEQEWHRKQAAEEQAKREAEWGQRAAEEQERCQAEENRLRAEGRRQWAAEEQAQLRANQRREREAKEPELNQFEERYLAAERRSQELLEPIRRKLERQKQHAAEEQEQREAEQRRQWEARVLDPCRVEQRRQHEVEETAKRQRYEQDLAAAKAKEEEAAWLVEEKRKNGPRIPGAPLATRGQTADMSSPLAKATAEAELRALMARLEQLKQQHPDVVANVIPQNLGQNLNPNLDPRLQEMETRQTPVSSGPSARPPSIDVRHPSSSGVGPSYVTGPPAPKPLPRAPTQAPIPSRPPLDSVTVTVPSSQTRPSQSPASTKLPSAQITTHYTPEQREAIATTAAKWLNSFKPNVANKKSVRKETIARILELNPSFDELCQAIEALDLILVRAPFARELLTTMRQSPKSSEPERRPTSSTVPTVSSGPESAQVAPSAPVVAAPPLQMPAAPVRQARAVEQQSAPPAPMAPVQYHAPTAPMLRSALERPTQPTFAQVPPTPVSQPPQSEPHQSHPLAPRFRVPSSQPDTVRWSEIHSHMIPGQPRQATEERVPISQPETVVGWFQYHSHKAPGHPIQAAANLLKKGSALLQNSSVSIAPKPPRATVPAPSNANGGSAKKSAPATAPPIEQVNDGHKQSLAALRNSSLESRHMSMGNVARKRKFTDLVDLTSLSDDEPVIMPPPSRSTRPQAFIGQASPLTPYSQAAPTSQVVTKSQAAPKSLVLPNVQVMPNSQVAPHSQIAPHSLVVPNSQAVWKEEFEPLAAKRRRLTGSRAYKEAVRNVELAKPLDKRNARWSTDYDLNNIASNVLRATGKHPDRDPLNQHLRELQDLFPKQITDTSDLATLRWDIMDPVGPEPKPQMKGHGNPDSVMGGYDGARDELDVAERPGPPRSKNPRSVLPHAMKVDAVMPSQSEFPTREELLKHVELVHARVEDRKYICYWTGCADDVIAVADNGDISKLEGFKPFLYYRDWLNHVARIHVKTEPHPRDPPKQQQQDVEMVDTDAAEDDGDKPPKLQGLYGDPNTPSDVNFEECERRKKEIGLALTPTGTHFFTTPAKQSARFGTKARVAFVHDNRVKDYVPGDPETLL</sequence>
<protein>
    <submittedName>
        <fullName evidence="3">Uncharacterized protein</fullName>
    </submittedName>
</protein>
<feature type="region of interest" description="Disordered" evidence="2">
    <location>
        <begin position="674"/>
        <end position="707"/>
    </location>
</feature>
<feature type="region of interest" description="Disordered" evidence="2">
    <location>
        <begin position="866"/>
        <end position="903"/>
    </location>
</feature>
<accession>A0A6G1HZ52</accession>
<name>A0A6G1HZ52_9PEZI</name>
<feature type="compositionally biased region" description="Acidic residues" evidence="2">
    <location>
        <begin position="1269"/>
        <end position="1280"/>
    </location>
</feature>
<dbReference type="OrthoDB" id="5424797at2759"/>
<feature type="compositionally biased region" description="Polar residues" evidence="2">
    <location>
        <begin position="574"/>
        <end position="596"/>
    </location>
</feature>
<evidence type="ECO:0000313" key="3">
    <source>
        <dbReference type="EMBL" id="KAF2401146.1"/>
    </source>
</evidence>
<evidence type="ECO:0000256" key="2">
    <source>
        <dbReference type="SAM" id="MobiDB-lite"/>
    </source>
</evidence>
<feature type="region of interest" description="Disordered" evidence="2">
    <location>
        <begin position="762"/>
        <end position="796"/>
    </location>
</feature>
<reference evidence="3" key="1">
    <citation type="journal article" date="2020" name="Stud. Mycol.">
        <title>101 Dothideomycetes genomes: a test case for predicting lifestyles and emergence of pathogens.</title>
        <authorList>
            <person name="Haridas S."/>
            <person name="Albert R."/>
            <person name="Binder M."/>
            <person name="Bloem J."/>
            <person name="Labutti K."/>
            <person name="Salamov A."/>
            <person name="Andreopoulos B."/>
            <person name="Baker S."/>
            <person name="Barry K."/>
            <person name="Bills G."/>
            <person name="Bluhm B."/>
            <person name="Cannon C."/>
            <person name="Castanera R."/>
            <person name="Culley D."/>
            <person name="Daum C."/>
            <person name="Ezra D."/>
            <person name="Gonzalez J."/>
            <person name="Henrissat B."/>
            <person name="Kuo A."/>
            <person name="Liang C."/>
            <person name="Lipzen A."/>
            <person name="Lutzoni F."/>
            <person name="Magnuson J."/>
            <person name="Mondo S."/>
            <person name="Nolan M."/>
            <person name="Ohm R."/>
            <person name="Pangilinan J."/>
            <person name="Park H.-J."/>
            <person name="Ramirez L."/>
            <person name="Alfaro M."/>
            <person name="Sun H."/>
            <person name="Tritt A."/>
            <person name="Yoshinaga Y."/>
            <person name="Zwiers L.-H."/>
            <person name="Turgeon B."/>
            <person name="Goodwin S."/>
            <person name="Spatafora J."/>
            <person name="Crous P."/>
            <person name="Grigoriev I."/>
        </authorList>
    </citation>
    <scope>NUCLEOTIDE SEQUENCE</scope>
    <source>
        <strain evidence="3">CBS 262.69</strain>
    </source>
</reference>
<feature type="compositionally biased region" description="Pro residues" evidence="2">
    <location>
        <begin position="768"/>
        <end position="778"/>
    </location>
</feature>
<feature type="compositionally biased region" description="Basic and acidic residues" evidence="2">
    <location>
        <begin position="333"/>
        <end position="350"/>
    </location>
</feature>
<proteinExistence type="predicted"/>
<dbReference type="PANTHER" id="PTHR12239:SF41">
    <property type="entry name" value="MEMBRANE ASSOCIATED PROTEIN, PUTATIVE-RELATED"/>
    <property type="match status" value="1"/>
</dbReference>